<evidence type="ECO:0000313" key="3">
    <source>
        <dbReference type="Proteomes" id="UP001056384"/>
    </source>
</evidence>
<dbReference type="InterPro" id="IPR014347">
    <property type="entry name" value="Tautomerase/MIF_sf"/>
</dbReference>
<dbReference type="Pfam" id="PF14832">
    <property type="entry name" value="Tautomerase_3"/>
    <property type="match status" value="1"/>
</dbReference>
<keyword evidence="3" id="KW-1185">Reference proteome</keyword>
<feature type="domain" description="Tautomerase cis-CaaD-like" evidence="1">
    <location>
        <begin position="1"/>
        <end position="93"/>
    </location>
</feature>
<organism evidence="2 3">
    <name type="scientific">Septoria linicola</name>
    <dbReference type="NCBI Taxonomy" id="215465"/>
    <lineage>
        <taxon>Eukaryota</taxon>
        <taxon>Fungi</taxon>
        <taxon>Dikarya</taxon>
        <taxon>Ascomycota</taxon>
        <taxon>Pezizomycotina</taxon>
        <taxon>Dothideomycetes</taxon>
        <taxon>Dothideomycetidae</taxon>
        <taxon>Mycosphaerellales</taxon>
        <taxon>Mycosphaerellaceae</taxon>
        <taxon>Septoria</taxon>
    </lineage>
</organism>
<dbReference type="Gene3D" id="3.30.429.10">
    <property type="entry name" value="Macrophage Migration Inhibitory Factor"/>
    <property type="match status" value="1"/>
</dbReference>
<evidence type="ECO:0000313" key="2">
    <source>
        <dbReference type="EMBL" id="USW57159.1"/>
    </source>
</evidence>
<gene>
    <name evidence="2" type="ORF">Slin15195_G104780</name>
</gene>
<evidence type="ECO:0000259" key="1">
    <source>
        <dbReference type="Pfam" id="PF14832"/>
    </source>
</evidence>
<sequence length="165" mass="18315">MPLYEIRHITPLTPSQQDSLADALTTIHSTKFTTPRMFVNVVFTEYSKVNTYVGGKRKQGNHIMANVRVGPSRTQKDWDELGEQVAKAWGEIVPEGELRTFFVLGGLTAGFEAGFSIPPAGGDVEWLEKNFAAFEKKAQAGDEEFADLVAEIKERGLMKQQTNGH</sequence>
<accession>A0A9Q9AY02</accession>
<dbReference type="EMBL" id="CP099426">
    <property type="protein sequence ID" value="USW57159.1"/>
    <property type="molecule type" value="Genomic_DNA"/>
</dbReference>
<proteinExistence type="predicted"/>
<dbReference type="SUPFAM" id="SSF55331">
    <property type="entry name" value="Tautomerase/MIF"/>
    <property type="match status" value="1"/>
</dbReference>
<dbReference type="InterPro" id="IPR028116">
    <property type="entry name" value="Cis-CaaD-like"/>
</dbReference>
<protein>
    <submittedName>
        <fullName evidence="2">Tautomerase/MIF superfamily, tautomerase, cis-CaaD</fullName>
    </submittedName>
</protein>
<name>A0A9Q9AY02_9PEZI</name>
<dbReference type="Proteomes" id="UP001056384">
    <property type="component" value="Chromosome 9"/>
</dbReference>
<reference evidence="2" key="1">
    <citation type="submission" date="2022-06" db="EMBL/GenBank/DDBJ databases">
        <title>Complete genome sequences of two strains of the flax pathogen Septoria linicola.</title>
        <authorList>
            <person name="Lapalu N."/>
            <person name="Simon A."/>
            <person name="Demenou B."/>
            <person name="Paumier D."/>
            <person name="Guillot M.-P."/>
            <person name="Gout L."/>
            <person name="Valade R."/>
        </authorList>
    </citation>
    <scope>NUCLEOTIDE SEQUENCE</scope>
    <source>
        <strain evidence="2">SE15195</strain>
    </source>
</reference>
<dbReference type="AlphaFoldDB" id="A0A9Q9AY02"/>